<evidence type="ECO:0000256" key="1">
    <source>
        <dbReference type="SAM" id="SignalP"/>
    </source>
</evidence>
<dbReference type="PANTHER" id="PTHR21248">
    <property type="entry name" value="CARDIOLIPIN SYNTHASE"/>
    <property type="match status" value="1"/>
</dbReference>
<name>A0ABV2THF0_9RHOO</name>
<evidence type="ECO:0000313" key="4">
    <source>
        <dbReference type="Proteomes" id="UP001549691"/>
    </source>
</evidence>
<dbReference type="PROSITE" id="PS51257">
    <property type="entry name" value="PROKAR_LIPOPROTEIN"/>
    <property type="match status" value="1"/>
</dbReference>
<dbReference type="PANTHER" id="PTHR21248:SF12">
    <property type="entry name" value="CARDIOLIPIN SYNTHASE C"/>
    <property type="match status" value="1"/>
</dbReference>
<dbReference type="Gene3D" id="3.30.870.10">
    <property type="entry name" value="Endonuclease Chain A"/>
    <property type="match status" value="2"/>
</dbReference>
<evidence type="ECO:0000313" key="3">
    <source>
        <dbReference type="EMBL" id="MET7013346.1"/>
    </source>
</evidence>
<accession>A0ABV2THF0</accession>
<feature type="domain" description="PLD phosphodiesterase" evidence="2">
    <location>
        <begin position="403"/>
        <end position="430"/>
    </location>
</feature>
<evidence type="ECO:0000259" key="2">
    <source>
        <dbReference type="PROSITE" id="PS50035"/>
    </source>
</evidence>
<proteinExistence type="predicted"/>
<dbReference type="RefSeq" id="WP_354599808.1">
    <property type="nucleotide sequence ID" value="NZ_JBEWZI010000003.1"/>
</dbReference>
<feature type="domain" description="PLD phosphodiesterase" evidence="2">
    <location>
        <begin position="163"/>
        <end position="190"/>
    </location>
</feature>
<gene>
    <name evidence="3" type="ORF">ABXR19_04030</name>
</gene>
<feature type="signal peptide" evidence="1">
    <location>
        <begin position="1"/>
        <end position="27"/>
    </location>
</feature>
<comment type="caution">
    <text evidence="3">The sequence shown here is derived from an EMBL/GenBank/DDBJ whole genome shotgun (WGS) entry which is preliminary data.</text>
</comment>
<dbReference type="Proteomes" id="UP001549691">
    <property type="component" value="Unassembled WGS sequence"/>
</dbReference>
<dbReference type="Pfam" id="PF13091">
    <property type="entry name" value="PLDc_2"/>
    <property type="match status" value="2"/>
</dbReference>
<dbReference type="SMART" id="SM00155">
    <property type="entry name" value="PLDc"/>
    <property type="match status" value="2"/>
</dbReference>
<protein>
    <submittedName>
        <fullName evidence="3">Phospholipase D family protein</fullName>
    </submittedName>
</protein>
<sequence>MSTIRCISISILLALLGACASLPPAPASTPSHAPADTADTRLGRAARTHRPALPSVSNFTPLARGSDALSARLGLIEHAERSLDLQYYIWHRDKSGMRLAQQLKSAAARGVRVRLLLDDIGTSLPDEHLLALDAVPNVEVRLFNPVAWRFTRTLGALLDFSRINRRMHNKTMLADNQVVILGGRNIGDEYFAARGAADFGDLDVLALGPVVQAASVAFDRYWNSAQVWPILALTDTDDSHTEASATTRETLPENSTDDAELIRSLLGSKANFFEASATLLVDDPSKITRSPEDTNGHLWPQLLPVITATQQELLLISPYFVPGKPGMDFLRELRSRGVAITVLTNSLAATDVSAVHAGYSRYRKELLEAGIALWEVKPGSAPDTAAAASERETRSQPLIGDSLRSSLHAKTFIFDKRELFIGSLNLDPRSTALNTETGVLIPNADFAERMSRNIRKLLPASAYRLSLHEGQVRWHEELPDSGTRDFDHDPKSSALRRIWVNLLGLLPIEEQL</sequence>
<dbReference type="CDD" id="cd09111">
    <property type="entry name" value="PLDc_ymdC_like_1"/>
    <property type="match status" value="1"/>
</dbReference>
<dbReference type="InterPro" id="IPR001736">
    <property type="entry name" value="PLipase_D/transphosphatidylase"/>
</dbReference>
<dbReference type="EMBL" id="JBEWZI010000003">
    <property type="protein sequence ID" value="MET7013346.1"/>
    <property type="molecule type" value="Genomic_DNA"/>
</dbReference>
<dbReference type="PROSITE" id="PS50035">
    <property type="entry name" value="PLD"/>
    <property type="match status" value="2"/>
</dbReference>
<keyword evidence="1" id="KW-0732">Signal</keyword>
<dbReference type="InterPro" id="IPR025202">
    <property type="entry name" value="PLD-like_dom"/>
</dbReference>
<dbReference type="SUPFAM" id="SSF56024">
    <property type="entry name" value="Phospholipase D/nuclease"/>
    <property type="match status" value="2"/>
</dbReference>
<feature type="chain" id="PRO_5046318369" evidence="1">
    <location>
        <begin position="28"/>
        <end position="512"/>
    </location>
</feature>
<reference evidence="3 4" key="1">
    <citation type="submission" date="2024-07" db="EMBL/GenBank/DDBJ databases">
        <title>Uliginosibacterium flavum JJ3220;KACC:17644.</title>
        <authorList>
            <person name="Kim M.K."/>
        </authorList>
    </citation>
    <scope>NUCLEOTIDE SEQUENCE [LARGE SCALE GENOMIC DNA]</scope>
    <source>
        <strain evidence="3 4">KACC:17644</strain>
    </source>
</reference>
<dbReference type="CDD" id="cd09113">
    <property type="entry name" value="PLDc_ymdC_like_2"/>
    <property type="match status" value="1"/>
</dbReference>
<organism evidence="3 4">
    <name type="scientific">Uliginosibacterium flavum</name>
    <dbReference type="NCBI Taxonomy" id="1396831"/>
    <lineage>
        <taxon>Bacteria</taxon>
        <taxon>Pseudomonadati</taxon>
        <taxon>Pseudomonadota</taxon>
        <taxon>Betaproteobacteria</taxon>
        <taxon>Rhodocyclales</taxon>
        <taxon>Zoogloeaceae</taxon>
        <taxon>Uliginosibacterium</taxon>
    </lineage>
</organism>
<keyword evidence="4" id="KW-1185">Reference proteome</keyword>